<feature type="compositionally biased region" description="Polar residues" evidence="1">
    <location>
        <begin position="160"/>
        <end position="172"/>
    </location>
</feature>
<evidence type="ECO:0000256" key="1">
    <source>
        <dbReference type="SAM" id="MobiDB-lite"/>
    </source>
</evidence>
<proteinExistence type="predicted"/>
<feature type="region of interest" description="Disordered" evidence="1">
    <location>
        <begin position="148"/>
        <end position="172"/>
    </location>
</feature>
<sequence length="172" mass="18783">MQDDYDRSPEFDGLMPPPSGWEGEASMDTSQAGRIHYAADPNETPRQPSIPLSSQESLDSVPRTDWAHHTSAMETLQGRAHSIEFPEQNNGAESMSLSDILQDASSSRVPDLQELLTEMGRSDIPSINTDMMYDNYELESMEKALGLSSNILSPSPPSSQHLRSSAASLSNG</sequence>
<feature type="compositionally biased region" description="Polar residues" evidence="1">
    <location>
        <begin position="44"/>
        <end position="58"/>
    </location>
</feature>
<dbReference type="AlphaFoldDB" id="A0A167G1E1"/>
<feature type="region of interest" description="Disordered" evidence="1">
    <location>
        <begin position="1"/>
        <end position="62"/>
    </location>
</feature>
<gene>
    <name evidence="2" type="ORF">CALVIDRAFT_569393</name>
</gene>
<dbReference type="Proteomes" id="UP000076738">
    <property type="component" value="Unassembled WGS sequence"/>
</dbReference>
<feature type="compositionally biased region" description="Basic and acidic residues" evidence="1">
    <location>
        <begin position="1"/>
        <end position="10"/>
    </location>
</feature>
<protein>
    <submittedName>
        <fullName evidence="2">Uncharacterized protein</fullName>
    </submittedName>
</protein>
<reference evidence="2 3" key="1">
    <citation type="journal article" date="2016" name="Mol. Biol. Evol.">
        <title>Comparative Genomics of Early-Diverging Mushroom-Forming Fungi Provides Insights into the Origins of Lignocellulose Decay Capabilities.</title>
        <authorList>
            <person name="Nagy L.G."/>
            <person name="Riley R."/>
            <person name="Tritt A."/>
            <person name="Adam C."/>
            <person name="Daum C."/>
            <person name="Floudas D."/>
            <person name="Sun H."/>
            <person name="Yadav J.S."/>
            <person name="Pangilinan J."/>
            <person name="Larsson K.H."/>
            <person name="Matsuura K."/>
            <person name="Barry K."/>
            <person name="Labutti K."/>
            <person name="Kuo R."/>
            <person name="Ohm R.A."/>
            <person name="Bhattacharya S.S."/>
            <person name="Shirouzu T."/>
            <person name="Yoshinaga Y."/>
            <person name="Martin F.M."/>
            <person name="Grigoriev I.V."/>
            <person name="Hibbett D.S."/>
        </authorList>
    </citation>
    <scope>NUCLEOTIDE SEQUENCE [LARGE SCALE GENOMIC DNA]</scope>
    <source>
        <strain evidence="2 3">TUFC12733</strain>
    </source>
</reference>
<evidence type="ECO:0000313" key="3">
    <source>
        <dbReference type="Proteomes" id="UP000076738"/>
    </source>
</evidence>
<accession>A0A167G1E1</accession>
<dbReference type="EMBL" id="KV417353">
    <property type="protein sequence ID" value="KZO90074.1"/>
    <property type="molecule type" value="Genomic_DNA"/>
</dbReference>
<name>A0A167G1E1_CALVF</name>
<evidence type="ECO:0000313" key="2">
    <source>
        <dbReference type="EMBL" id="KZO90074.1"/>
    </source>
</evidence>
<keyword evidence="3" id="KW-1185">Reference proteome</keyword>
<organism evidence="2 3">
    <name type="scientific">Calocera viscosa (strain TUFC12733)</name>
    <dbReference type="NCBI Taxonomy" id="1330018"/>
    <lineage>
        <taxon>Eukaryota</taxon>
        <taxon>Fungi</taxon>
        <taxon>Dikarya</taxon>
        <taxon>Basidiomycota</taxon>
        <taxon>Agaricomycotina</taxon>
        <taxon>Dacrymycetes</taxon>
        <taxon>Dacrymycetales</taxon>
        <taxon>Dacrymycetaceae</taxon>
        <taxon>Calocera</taxon>
    </lineage>
</organism>